<feature type="region of interest" description="Disordered" evidence="1">
    <location>
        <begin position="96"/>
        <end position="117"/>
    </location>
</feature>
<feature type="non-terminal residue" evidence="2">
    <location>
        <position position="1"/>
    </location>
</feature>
<protein>
    <submittedName>
        <fullName evidence="2">Uncharacterized protein</fullName>
    </submittedName>
</protein>
<proteinExistence type="predicted"/>
<dbReference type="EMBL" id="NCSJ02000148">
    <property type="protein sequence ID" value="RFU28865.1"/>
    <property type="molecule type" value="Genomic_DNA"/>
</dbReference>
<gene>
    <name evidence="2" type="ORF">B7463_g7485</name>
</gene>
<keyword evidence="3" id="KW-1185">Reference proteome</keyword>
<feature type="non-terminal residue" evidence="2">
    <location>
        <position position="212"/>
    </location>
</feature>
<reference evidence="2 3" key="1">
    <citation type="submission" date="2018-05" db="EMBL/GenBank/DDBJ databases">
        <title>Draft genome sequence of Scytalidium lignicola DSM 105466, a ubiquitous saprotrophic fungus.</title>
        <authorList>
            <person name="Buettner E."/>
            <person name="Gebauer A.M."/>
            <person name="Hofrichter M."/>
            <person name="Liers C."/>
            <person name="Kellner H."/>
        </authorList>
    </citation>
    <scope>NUCLEOTIDE SEQUENCE [LARGE SCALE GENOMIC DNA]</scope>
    <source>
        <strain evidence="2 3">DSM 105466</strain>
    </source>
</reference>
<evidence type="ECO:0000256" key="1">
    <source>
        <dbReference type="SAM" id="MobiDB-lite"/>
    </source>
</evidence>
<comment type="caution">
    <text evidence="2">The sequence shown here is derived from an EMBL/GenBank/DDBJ whole genome shotgun (WGS) entry which is preliminary data.</text>
</comment>
<sequence>MWQDEGQRTWMQGKSGLRVFRRLRSLDIVFDLLDPAEKLNYEMAKSGLTDFNLPTPNLNIQEAHIKQTLAEIKKADPGWLVPEVRLIAWGTEKSKHTSTQAQFPSEDSRQNRNVSLFKDSESDDVRSLDYQWFSRSFSTFPGIPSLDHSDVFGGTANIQLVQIIGEAMLKTTNNTCRSDTSAHKPRPPCSQPPVAGPTNERTAPGRLQPCNN</sequence>
<feature type="region of interest" description="Disordered" evidence="1">
    <location>
        <begin position="175"/>
        <end position="212"/>
    </location>
</feature>
<accession>A0A3E2H638</accession>
<evidence type="ECO:0000313" key="2">
    <source>
        <dbReference type="EMBL" id="RFU28865.1"/>
    </source>
</evidence>
<name>A0A3E2H638_SCYLI</name>
<organism evidence="2 3">
    <name type="scientific">Scytalidium lignicola</name>
    <name type="common">Hyphomycete</name>
    <dbReference type="NCBI Taxonomy" id="5539"/>
    <lineage>
        <taxon>Eukaryota</taxon>
        <taxon>Fungi</taxon>
        <taxon>Dikarya</taxon>
        <taxon>Ascomycota</taxon>
        <taxon>Pezizomycotina</taxon>
        <taxon>Leotiomycetes</taxon>
        <taxon>Leotiomycetes incertae sedis</taxon>
        <taxon>Scytalidium</taxon>
    </lineage>
</organism>
<evidence type="ECO:0000313" key="3">
    <source>
        <dbReference type="Proteomes" id="UP000258309"/>
    </source>
</evidence>
<dbReference type="OrthoDB" id="3448456at2759"/>
<dbReference type="Proteomes" id="UP000258309">
    <property type="component" value="Unassembled WGS sequence"/>
</dbReference>
<dbReference type="AlphaFoldDB" id="A0A3E2H638"/>